<evidence type="ECO:0000256" key="5">
    <source>
        <dbReference type="ARBA" id="ARBA00022889"/>
    </source>
</evidence>
<evidence type="ECO:0000256" key="1">
    <source>
        <dbReference type="ARBA" id="ARBA00004167"/>
    </source>
</evidence>
<feature type="domain" description="Ig-like" evidence="11">
    <location>
        <begin position="577"/>
        <end position="620"/>
    </location>
</feature>
<dbReference type="Pfam" id="PF13927">
    <property type="entry name" value="Ig_3"/>
    <property type="match status" value="1"/>
</dbReference>
<dbReference type="VEuPathDB" id="VectorBase:LLONM1_011622"/>
<dbReference type="EnsemblMetazoa" id="LLOJ001828-RA">
    <property type="protein sequence ID" value="LLOJ001828-PA"/>
    <property type="gene ID" value="LLOJ001828"/>
</dbReference>
<dbReference type="GO" id="GO:0007411">
    <property type="term" value="P:axon guidance"/>
    <property type="evidence" value="ECO:0007669"/>
    <property type="project" value="TreeGrafter"/>
</dbReference>
<proteinExistence type="predicted"/>
<dbReference type="PANTHER" id="PTHR10075">
    <property type="entry name" value="BASIGIN RELATED"/>
    <property type="match status" value="1"/>
</dbReference>
<dbReference type="GO" id="GO:0005886">
    <property type="term" value="C:plasma membrane"/>
    <property type="evidence" value="ECO:0007669"/>
    <property type="project" value="TreeGrafter"/>
</dbReference>
<evidence type="ECO:0000256" key="8">
    <source>
        <dbReference type="ARBA" id="ARBA00023157"/>
    </source>
</evidence>
<dbReference type="InterPro" id="IPR007110">
    <property type="entry name" value="Ig-like_dom"/>
</dbReference>
<dbReference type="InterPro" id="IPR003598">
    <property type="entry name" value="Ig_sub2"/>
</dbReference>
<keyword evidence="7" id="KW-0472">Membrane</keyword>
<evidence type="ECO:0000256" key="9">
    <source>
        <dbReference type="ARBA" id="ARBA00023180"/>
    </source>
</evidence>
<dbReference type="PROSITE" id="PS50835">
    <property type="entry name" value="IG_LIKE"/>
    <property type="match status" value="5"/>
</dbReference>
<dbReference type="SUPFAM" id="SSF48726">
    <property type="entry name" value="Immunoglobulin"/>
    <property type="match status" value="5"/>
</dbReference>
<keyword evidence="10" id="KW-0393">Immunoglobulin domain</keyword>
<dbReference type="FunFam" id="2.60.40.10:FF:000017">
    <property type="entry name" value="Down syndrome cell adhesion molecule b"/>
    <property type="match status" value="1"/>
</dbReference>
<dbReference type="PANTHER" id="PTHR10075:SF100">
    <property type="entry name" value="FASCICLIN-2"/>
    <property type="match status" value="1"/>
</dbReference>
<organism evidence="12 13">
    <name type="scientific">Lutzomyia longipalpis</name>
    <name type="common">Sand fly</name>
    <dbReference type="NCBI Taxonomy" id="7200"/>
    <lineage>
        <taxon>Eukaryota</taxon>
        <taxon>Metazoa</taxon>
        <taxon>Ecdysozoa</taxon>
        <taxon>Arthropoda</taxon>
        <taxon>Hexapoda</taxon>
        <taxon>Insecta</taxon>
        <taxon>Pterygota</taxon>
        <taxon>Neoptera</taxon>
        <taxon>Endopterygota</taxon>
        <taxon>Diptera</taxon>
        <taxon>Nematocera</taxon>
        <taxon>Psychodoidea</taxon>
        <taxon>Psychodidae</taxon>
        <taxon>Lutzomyia</taxon>
        <taxon>Lutzomyia</taxon>
    </lineage>
</organism>
<protein>
    <recommendedName>
        <fullName evidence="11">Ig-like domain-containing protein</fullName>
    </recommendedName>
</protein>
<comment type="subcellular location">
    <subcellularLocation>
        <location evidence="1">Membrane</location>
        <topology evidence="1">Single-pass membrane protein</topology>
    </subcellularLocation>
</comment>
<dbReference type="GO" id="GO:0007156">
    <property type="term" value="P:homophilic cell adhesion via plasma membrane adhesion molecules"/>
    <property type="evidence" value="ECO:0007669"/>
    <property type="project" value="TreeGrafter"/>
</dbReference>
<dbReference type="EMBL" id="AJWK01006117">
    <property type="status" value="NOT_ANNOTATED_CDS"/>
    <property type="molecule type" value="Genomic_DNA"/>
</dbReference>
<dbReference type="InterPro" id="IPR013783">
    <property type="entry name" value="Ig-like_fold"/>
</dbReference>
<dbReference type="VEuPathDB" id="VectorBase:LLOJ001828"/>
<dbReference type="Gene3D" id="2.60.40.10">
    <property type="entry name" value="Immunoglobulins"/>
    <property type="match status" value="5"/>
</dbReference>
<dbReference type="GO" id="GO:0070593">
    <property type="term" value="P:dendrite self-avoidance"/>
    <property type="evidence" value="ECO:0007669"/>
    <property type="project" value="TreeGrafter"/>
</dbReference>
<dbReference type="InterPro" id="IPR013098">
    <property type="entry name" value="Ig_I-set"/>
</dbReference>
<dbReference type="Proteomes" id="UP000092461">
    <property type="component" value="Unassembled WGS sequence"/>
</dbReference>
<evidence type="ECO:0000256" key="3">
    <source>
        <dbReference type="ARBA" id="ARBA00022729"/>
    </source>
</evidence>
<feature type="domain" description="Ig-like" evidence="11">
    <location>
        <begin position="84"/>
        <end position="177"/>
    </location>
</feature>
<dbReference type="GO" id="GO:0030424">
    <property type="term" value="C:axon"/>
    <property type="evidence" value="ECO:0007669"/>
    <property type="project" value="TreeGrafter"/>
</dbReference>
<evidence type="ECO:0000256" key="4">
    <source>
        <dbReference type="ARBA" id="ARBA00022737"/>
    </source>
</evidence>
<dbReference type="InterPro" id="IPR003599">
    <property type="entry name" value="Ig_sub"/>
</dbReference>
<accession>A0A1B0CC48</accession>
<keyword evidence="2" id="KW-0812">Transmembrane</keyword>
<keyword evidence="3" id="KW-0732">Signal</keyword>
<name>A0A1B0CC48_LUTLO</name>
<keyword evidence="9" id="KW-0325">Glycoprotein</keyword>
<keyword evidence="5" id="KW-0130">Cell adhesion</keyword>
<keyword evidence="6" id="KW-1133">Transmembrane helix</keyword>
<sequence>MITGEVSSLPSLPVLDKINRRQVNENFEEDAGGDEIAIPVCALGIVKGTTRKTHYTVRNMRNTFANIPRLLTSPLWLLIATCGPRFMIEPTHRLEFMNRAGSRLDCTASGNPTPNVEWLDQDNNLVTTIPKVRHILANGSLYFPPFEAEAFRQDVHWTNYKCLATNAVGSIVSADVNIKAVVNQRYDPEVQNPSGFIGGNVVIRCNIPPFVKEHVSVTSWLQEPSFNIYPSLEGDGKYHMLPTGELLIINVTRNDANKKTFRCRTHHKLTQEAVVSSNAGRIQLSEIRESVPPIMNEKLIKLVANYEYIVVPCVAYANPKPIYRWQMKRNGREESLDELLNTGRATIRDGTLTIMSLKETDNGSYFCTATNSEGSETMEVQLVVNTPLNVHIAPPSQTIDLGKAAFFRCSVTGTPQSTITWLKDSQPLRTGARVRLLATDHIKITSTTKEDRGMYQCFATNDFNAVQATAELRLGEVAPHLTYKFIEQTMQPGPSVSLKCSATGNPTPQISWSLDGFPLPSNDRLMIGQYVTIFGDVISHVNISAVKSEDGGEYECAAKSISGSTSHSARLNVYGMPYIRPMSQISAVAGKTMNIKCPVAGYPIESIVWEKDNTRLPINM</sequence>
<evidence type="ECO:0000256" key="7">
    <source>
        <dbReference type="ARBA" id="ARBA00023136"/>
    </source>
</evidence>
<keyword evidence="8" id="KW-1015">Disulfide bond</keyword>
<feature type="domain" description="Ig-like" evidence="11">
    <location>
        <begin position="387"/>
        <end position="473"/>
    </location>
</feature>
<keyword evidence="4" id="KW-0677">Repeat</keyword>
<feature type="domain" description="Ig-like" evidence="11">
    <location>
        <begin position="292"/>
        <end position="383"/>
    </location>
</feature>
<evidence type="ECO:0000256" key="10">
    <source>
        <dbReference type="ARBA" id="ARBA00023319"/>
    </source>
</evidence>
<reference evidence="12" key="1">
    <citation type="submission" date="2020-05" db="UniProtKB">
        <authorList>
            <consortium name="EnsemblMetazoa"/>
        </authorList>
    </citation>
    <scope>IDENTIFICATION</scope>
    <source>
        <strain evidence="12">Jacobina</strain>
    </source>
</reference>
<evidence type="ECO:0000259" key="11">
    <source>
        <dbReference type="PROSITE" id="PS50835"/>
    </source>
</evidence>
<dbReference type="Pfam" id="PF07679">
    <property type="entry name" value="I-set"/>
    <property type="match status" value="3"/>
</dbReference>
<feature type="domain" description="Ig-like" evidence="11">
    <location>
        <begin position="479"/>
        <end position="572"/>
    </location>
</feature>
<dbReference type="InterPro" id="IPR036179">
    <property type="entry name" value="Ig-like_dom_sf"/>
</dbReference>
<evidence type="ECO:0000256" key="2">
    <source>
        <dbReference type="ARBA" id="ARBA00022692"/>
    </source>
</evidence>
<dbReference type="EMBL" id="AJWK01006116">
    <property type="status" value="NOT_ANNOTATED_CDS"/>
    <property type="molecule type" value="Genomic_DNA"/>
</dbReference>
<evidence type="ECO:0000313" key="13">
    <source>
        <dbReference type="Proteomes" id="UP000092461"/>
    </source>
</evidence>
<evidence type="ECO:0000313" key="12">
    <source>
        <dbReference type="EnsemblMetazoa" id="LLOJ001828-PA"/>
    </source>
</evidence>
<dbReference type="GO" id="GO:0098632">
    <property type="term" value="F:cell-cell adhesion mediator activity"/>
    <property type="evidence" value="ECO:0007669"/>
    <property type="project" value="TreeGrafter"/>
</dbReference>
<keyword evidence="13" id="KW-1185">Reference proteome</keyword>
<dbReference type="SMART" id="SM00409">
    <property type="entry name" value="IG"/>
    <property type="match status" value="4"/>
</dbReference>
<dbReference type="FunFam" id="2.60.40.10:FF:000004">
    <property type="entry name" value="DCC isoform 1"/>
    <property type="match status" value="1"/>
</dbReference>
<evidence type="ECO:0000256" key="6">
    <source>
        <dbReference type="ARBA" id="ARBA00022989"/>
    </source>
</evidence>
<dbReference type="AlphaFoldDB" id="A0A1B0CC48"/>
<dbReference type="CDD" id="cd20956">
    <property type="entry name" value="IgI_4_Dscam"/>
    <property type="match status" value="1"/>
</dbReference>
<dbReference type="SMART" id="SM00408">
    <property type="entry name" value="IGc2"/>
    <property type="match status" value="4"/>
</dbReference>